<evidence type="ECO:0000313" key="2">
    <source>
        <dbReference type="Proteomes" id="UP000522081"/>
    </source>
</evidence>
<accession>A0A7Y9XV74</accession>
<sequence length="256" mass="28677">MSDFTPVDVARKAGGMRLIVTAGIPNPWGEAAKGIFRVKQIEHLRVAQFAGEENPEIVAWTGLNSGPIAVWEEEPARDGWADILMLAERIAPEPSLLPGLEHERAEMFGLLHELCGEDGFAWNRRLFHFASLPRSPEVTNDPGLARLRRKYGHGGDVDHCKRRMIDVLGLLTHYLVQQRDRGSGFYFGNDLTAADIYSACFMAMIKPLPLELCPTDPALHASYGLKDADVLAAADPILLEHRDRIYDRWLELPMRL</sequence>
<dbReference type="EMBL" id="JACBZF010000001">
    <property type="protein sequence ID" value="NYH93990.1"/>
    <property type="molecule type" value="Genomic_DNA"/>
</dbReference>
<keyword evidence="2" id="KW-1185">Reference proteome</keyword>
<proteinExistence type="predicted"/>
<dbReference type="AlphaFoldDB" id="A0A7Y9XV74"/>
<reference evidence="1 2" key="1">
    <citation type="submission" date="2020-07" db="EMBL/GenBank/DDBJ databases">
        <title>Genomic Encyclopedia of Type Strains, Phase IV (KMG-IV): sequencing the most valuable type-strain genomes for metagenomic binning, comparative biology and taxonomic classification.</title>
        <authorList>
            <person name="Goeker M."/>
        </authorList>
    </citation>
    <scope>NUCLEOTIDE SEQUENCE [LARGE SCALE GENOMIC DNA]</scope>
    <source>
        <strain evidence="1 2">DSM 29043</strain>
    </source>
</reference>
<dbReference type="RefSeq" id="WP_179405949.1">
    <property type="nucleotide sequence ID" value="NZ_BMGF01000001.1"/>
</dbReference>
<evidence type="ECO:0000313" key="1">
    <source>
        <dbReference type="EMBL" id="NYH93990.1"/>
    </source>
</evidence>
<dbReference type="Proteomes" id="UP000522081">
    <property type="component" value="Unassembled WGS sequence"/>
</dbReference>
<organism evidence="1 2">
    <name type="scientific">Novosphingobium marinum</name>
    <dbReference type="NCBI Taxonomy" id="1514948"/>
    <lineage>
        <taxon>Bacteria</taxon>
        <taxon>Pseudomonadati</taxon>
        <taxon>Pseudomonadota</taxon>
        <taxon>Alphaproteobacteria</taxon>
        <taxon>Sphingomonadales</taxon>
        <taxon>Sphingomonadaceae</taxon>
        <taxon>Novosphingobium</taxon>
    </lineage>
</organism>
<keyword evidence="1" id="KW-0808">Transferase</keyword>
<protein>
    <submittedName>
        <fullName evidence="1">Glutathione S-transferase</fullName>
    </submittedName>
</protein>
<dbReference type="SUPFAM" id="SSF47616">
    <property type="entry name" value="GST C-terminal domain-like"/>
    <property type="match status" value="1"/>
</dbReference>
<name>A0A7Y9XV74_9SPHN</name>
<gene>
    <name evidence="1" type="ORF">FHS75_000295</name>
</gene>
<dbReference type="GO" id="GO:0016740">
    <property type="term" value="F:transferase activity"/>
    <property type="evidence" value="ECO:0007669"/>
    <property type="project" value="UniProtKB-KW"/>
</dbReference>
<dbReference type="InterPro" id="IPR036282">
    <property type="entry name" value="Glutathione-S-Trfase_C_sf"/>
</dbReference>
<comment type="caution">
    <text evidence="1">The sequence shown here is derived from an EMBL/GenBank/DDBJ whole genome shotgun (WGS) entry which is preliminary data.</text>
</comment>